<name>A0A6A7AX65_9PLEO</name>
<evidence type="ECO:0000259" key="3">
    <source>
        <dbReference type="Pfam" id="PF25422"/>
    </source>
</evidence>
<feature type="region of interest" description="Disordered" evidence="1">
    <location>
        <begin position="382"/>
        <end position="412"/>
    </location>
</feature>
<feature type="compositionally biased region" description="Basic and acidic residues" evidence="1">
    <location>
        <begin position="1481"/>
        <end position="1491"/>
    </location>
</feature>
<dbReference type="Proteomes" id="UP000799423">
    <property type="component" value="Unassembled WGS sequence"/>
</dbReference>
<sequence>MSSVASSVDFYESEAASATDAPNVTSSTKRKADELSSSDEKKRRLDPPVSASPPNSGRSHTLPPELWQHVFSFCSLADLGRLIQVNRSFLHHLTDVREASTSKSDCGRLHLLKSESLWASARNALSTKPPKPLPGFTELQMCQLAWSKRCQFCNKLPDFTPGERIWQKGPGDAGVRTIWPFAIRSCGPCLMERCQTDSSLLFSAASALRPALPFVLLTNDHHYITAYTLQSATTPADIVIGKYYYKEHVTEIAQELADALSLGSAAAEEWSKGLEARGRDRMRVAENWERWEVKHHWWEEHQDTKRATSAAPSTAATSHREGTRSPPRHASSPVIHAPVPASKYTSVTSFAFRVGGTSQCFIRNTHVPALTAVVPTYQHAQVRPPTVPPQVFTPQPTGSTAPGGRNLQDANEAKANRKLDIERRCEQMDPAIPPNILRHMDSFKAAIQISQPMTDYAWSVLQPRLLAQLPAAQQAEADHVARVAALPTKTADRRQPDVNSKEAKEVMDREWDESQRPVRDRLGAIADDFIKQDWDHGIAVTYENSPKFAADLLIHLRRTYYAQNITEDEPTSDAHGNGLTNKTDTTPKLVLDNLKWAYDNKIKPITEQFRKDIFLCYGNGCESNTRFYGFEGVIQHYGAKHTNTFSVGNIVVAWREAEWPEETPFHPDPISVKHTYHPSASTTGLSGYSGYSRAGTSTPHMPPHLPQASPGPYGYGGPYNGPFAPPQTPLGALQGYGYPQQYATPGDGYAHQAMGPPTYGQPTPHSYLQSPAMIGSAIAPPPVVPSIGQGIPEPQPGIGEDTGHSTSSFDKEVSTVISLAQDIWKKTSGIKDMPNSLRVYVLLHRIIFKFQVEFNHEPSLNHFIDALSSHGMPKALKNAPGLSCKACQTVAFKQQASAYYARSEERRTYTGLNLLSHFRSQHLPFQSMGPAHGQMPSLDWKEDMIELPSERFISGLIHAPGMDDEKLLLVARVFPKHFPMPLPKIGVIDSHGVASPASSGPKDMVDAPGPTDTEQEPEKARNAAPGSGLRDSSQPSTMKGDEYDPRRPALATETIGHASTQNRKRYYEESPPASRRQRFQAESQYYMSREAPDDDYTHQQEYMEYGPSPRIAHARPMYDEYTGRRAGFRGQDRFYGPPPEHVVYAHTRDGSHGGRERDYGAYSRRYYEDEDSQPEYRYISNQPSREQSPHRGQTAADRFLDEFVPNPAPPSGPVPVPTPPEPAPTPSAPNADDGSRYTPTPPNVSAAGDAGPQIRPLAPPHPRAPSTVSNGSRYDEYYPPRHMPAPEFGTSRRTGPHRRRDRPHEQRMPSRYYRYMNVAQREDRGSSMSRSQSRRYEEQRRRIDQQETPQPGAISEYEPAYSRDASVEHPSPEHNFQQPPRRVPGGYVSVQDRYHQSSPPRIRYEDHRRPQTVYVDEYGHPIHDFEVVHVRADHRQPRGPYMHQPPRYEQDHYQYVPVPYERPPPQRYNSREQHYMYYDERERPLPRRPAPEPEAEFNEPLPPEIKVESVPVAMPEAT</sequence>
<evidence type="ECO:0000313" key="4">
    <source>
        <dbReference type="EMBL" id="KAF2847672.1"/>
    </source>
</evidence>
<feature type="compositionally biased region" description="Low complexity" evidence="1">
    <location>
        <begin position="382"/>
        <end position="397"/>
    </location>
</feature>
<reference evidence="4" key="1">
    <citation type="submission" date="2020-01" db="EMBL/GenBank/DDBJ databases">
        <authorList>
            <consortium name="DOE Joint Genome Institute"/>
            <person name="Haridas S."/>
            <person name="Albert R."/>
            <person name="Binder M."/>
            <person name="Bloem J."/>
            <person name="Labutti K."/>
            <person name="Salamov A."/>
            <person name="Andreopoulos B."/>
            <person name="Baker S.E."/>
            <person name="Barry K."/>
            <person name="Bills G."/>
            <person name="Bluhm B.H."/>
            <person name="Cannon C."/>
            <person name="Castanera R."/>
            <person name="Culley D.E."/>
            <person name="Daum C."/>
            <person name="Ezra D."/>
            <person name="Gonzalez J.B."/>
            <person name="Henrissat B."/>
            <person name="Kuo A."/>
            <person name="Liang C."/>
            <person name="Lipzen A."/>
            <person name="Lutzoni F."/>
            <person name="Magnuson J."/>
            <person name="Mondo S."/>
            <person name="Nolan M."/>
            <person name="Ohm R."/>
            <person name="Pangilinan J."/>
            <person name="Park H.-J."/>
            <person name="Ramirez L."/>
            <person name="Alfaro M."/>
            <person name="Sun H."/>
            <person name="Tritt A."/>
            <person name="Yoshinaga Y."/>
            <person name="Zwiers L.-H."/>
            <person name="Turgeon B.G."/>
            <person name="Goodwin S.B."/>
            <person name="Spatafora J.W."/>
            <person name="Crous P.W."/>
            <person name="Grigoriev I.V."/>
        </authorList>
    </citation>
    <scope>NUCLEOTIDE SEQUENCE</scope>
    <source>
        <strain evidence="4">IPT5</strain>
    </source>
</reference>
<dbReference type="InterPro" id="IPR057214">
    <property type="entry name" value="DUF7892"/>
</dbReference>
<dbReference type="EMBL" id="MU006324">
    <property type="protein sequence ID" value="KAF2847672.1"/>
    <property type="molecule type" value="Genomic_DNA"/>
</dbReference>
<feature type="compositionally biased region" description="Basic and acidic residues" evidence="1">
    <location>
        <begin position="30"/>
        <end position="46"/>
    </location>
</feature>
<feature type="compositionally biased region" description="Basic and acidic residues" evidence="1">
    <location>
        <begin position="1146"/>
        <end position="1159"/>
    </location>
</feature>
<dbReference type="InterPro" id="IPR001810">
    <property type="entry name" value="F-box_dom"/>
</dbReference>
<feature type="domain" description="DUF7892" evidence="3">
    <location>
        <begin position="807"/>
        <end position="972"/>
    </location>
</feature>
<dbReference type="Pfam" id="PF00646">
    <property type="entry name" value="F-box"/>
    <property type="match status" value="1"/>
</dbReference>
<dbReference type="CDD" id="cd09917">
    <property type="entry name" value="F-box_SF"/>
    <property type="match status" value="1"/>
</dbReference>
<gene>
    <name evidence="4" type="ORF">T440DRAFT_501055</name>
</gene>
<accession>A0A6A7AX65</accession>
<evidence type="ECO:0000313" key="5">
    <source>
        <dbReference type="Proteomes" id="UP000799423"/>
    </source>
</evidence>
<feature type="region of interest" description="Disordered" evidence="1">
    <location>
        <begin position="301"/>
        <end position="337"/>
    </location>
</feature>
<feature type="region of interest" description="Disordered" evidence="1">
    <location>
        <begin position="1"/>
        <end position="61"/>
    </location>
</feature>
<dbReference type="InterPro" id="IPR036047">
    <property type="entry name" value="F-box-like_dom_sf"/>
</dbReference>
<feature type="compositionally biased region" description="Low complexity" evidence="1">
    <location>
        <begin position="307"/>
        <end position="317"/>
    </location>
</feature>
<dbReference type="PANTHER" id="PTHR24216">
    <property type="entry name" value="PAXILLIN-RELATED"/>
    <property type="match status" value="1"/>
</dbReference>
<feature type="compositionally biased region" description="Pro residues" evidence="1">
    <location>
        <begin position="1206"/>
        <end position="1227"/>
    </location>
</feature>
<keyword evidence="5" id="KW-1185">Reference proteome</keyword>
<feature type="region of interest" description="Disordered" evidence="1">
    <location>
        <begin position="993"/>
        <end position="1079"/>
    </location>
</feature>
<feature type="region of interest" description="Disordered" evidence="1">
    <location>
        <begin position="486"/>
        <end position="512"/>
    </location>
</feature>
<dbReference type="SUPFAM" id="SSF81383">
    <property type="entry name" value="F-box domain"/>
    <property type="match status" value="1"/>
</dbReference>
<feature type="domain" description="F-box" evidence="2">
    <location>
        <begin position="62"/>
        <end position="96"/>
    </location>
</feature>
<proteinExistence type="predicted"/>
<organism evidence="4 5">
    <name type="scientific">Plenodomus tracheiphilus IPT5</name>
    <dbReference type="NCBI Taxonomy" id="1408161"/>
    <lineage>
        <taxon>Eukaryota</taxon>
        <taxon>Fungi</taxon>
        <taxon>Dikarya</taxon>
        <taxon>Ascomycota</taxon>
        <taxon>Pezizomycotina</taxon>
        <taxon>Dothideomycetes</taxon>
        <taxon>Pleosporomycetidae</taxon>
        <taxon>Pleosporales</taxon>
        <taxon>Pleosporineae</taxon>
        <taxon>Leptosphaeriaceae</taxon>
        <taxon>Plenodomus</taxon>
    </lineage>
</organism>
<feature type="region of interest" description="Disordered" evidence="1">
    <location>
        <begin position="1481"/>
        <end position="1518"/>
    </location>
</feature>
<feature type="compositionally biased region" description="Basic and acidic residues" evidence="1">
    <location>
        <begin position="490"/>
        <end position="512"/>
    </location>
</feature>
<evidence type="ECO:0000256" key="1">
    <source>
        <dbReference type="SAM" id="MobiDB-lite"/>
    </source>
</evidence>
<protein>
    <submittedName>
        <fullName evidence="4">Uncharacterized protein</fullName>
    </submittedName>
</protein>
<evidence type="ECO:0000259" key="2">
    <source>
        <dbReference type="Pfam" id="PF00646"/>
    </source>
</evidence>
<feature type="region of interest" description="Disordered" evidence="1">
    <location>
        <begin position="1129"/>
        <end position="1409"/>
    </location>
</feature>
<dbReference type="OrthoDB" id="2322499at2759"/>
<feature type="compositionally biased region" description="Basic and acidic residues" evidence="1">
    <location>
        <begin position="1334"/>
        <end position="1345"/>
    </location>
</feature>
<dbReference type="PANTHER" id="PTHR24216:SF65">
    <property type="entry name" value="PAXILLIN-LIKE PROTEIN 1"/>
    <property type="match status" value="1"/>
</dbReference>
<dbReference type="Pfam" id="PF25422">
    <property type="entry name" value="DUF7892"/>
    <property type="match status" value="1"/>
</dbReference>